<keyword evidence="2" id="KW-0614">Plasmid</keyword>
<sequence>MHHPQGEIDTMERRQRLSAGLVAGKRVHACVACMQSQAWSGWPCRRSACRQPKSREGTNSLGCCHARQCASRRGWIDVNVDTSRSTAALFRRCAVGARRCCATDGTCAKDGTPTSTPFAVTTFGDACIDRVHRCACRDTQQYLGSDVLQQSVNHAPTRRRRHERSRFAGHAAGSRRGLDVGDPPSMELDVECGTVRTSLCGSSLNALRSRQVTDPGIGCPRVMHGASPTLSR</sequence>
<dbReference type="AlphaFoldDB" id="Q0RYJ4"/>
<accession>Q0RYJ4</accession>
<dbReference type="EMBL" id="CP000432">
    <property type="protein sequence ID" value="ABG99642.1"/>
    <property type="molecule type" value="Genomic_DNA"/>
</dbReference>
<geneLocation type="plasmid" evidence="2 3">
    <name>pRHL1</name>
</geneLocation>
<dbReference type="HOGENOM" id="CLU_1194137_0_0_11"/>
<name>Q0RYJ4_RHOJR</name>
<gene>
    <name evidence="2" type="ordered locus">RHA1_ro08598</name>
</gene>
<evidence type="ECO:0000256" key="1">
    <source>
        <dbReference type="SAM" id="MobiDB-lite"/>
    </source>
</evidence>
<dbReference type="KEGG" id="rha:RHA1_ro08598"/>
<feature type="region of interest" description="Disordered" evidence="1">
    <location>
        <begin position="153"/>
        <end position="183"/>
    </location>
</feature>
<dbReference type="Proteomes" id="UP000008710">
    <property type="component" value="Plasmid pRHL1"/>
</dbReference>
<proteinExistence type="predicted"/>
<evidence type="ECO:0000313" key="3">
    <source>
        <dbReference type="Proteomes" id="UP000008710"/>
    </source>
</evidence>
<organism evidence="2 3">
    <name type="scientific">Rhodococcus jostii (strain RHA1)</name>
    <dbReference type="NCBI Taxonomy" id="101510"/>
    <lineage>
        <taxon>Bacteria</taxon>
        <taxon>Bacillati</taxon>
        <taxon>Actinomycetota</taxon>
        <taxon>Actinomycetes</taxon>
        <taxon>Mycobacteriales</taxon>
        <taxon>Nocardiaceae</taxon>
        <taxon>Rhodococcus</taxon>
    </lineage>
</organism>
<reference evidence="3" key="1">
    <citation type="journal article" date="2006" name="Proc. Natl. Acad. Sci. U.S.A.">
        <title>The complete genome of Rhodococcus sp. RHA1 provides insights into a catabolic powerhouse.</title>
        <authorList>
            <person name="McLeod M.P."/>
            <person name="Warren R.L."/>
            <person name="Hsiao W.W.L."/>
            <person name="Araki N."/>
            <person name="Myhre M."/>
            <person name="Fernandes C."/>
            <person name="Miyazawa D."/>
            <person name="Wong W."/>
            <person name="Lillquist A.L."/>
            <person name="Wang D."/>
            <person name="Dosanjh M."/>
            <person name="Hara H."/>
            <person name="Petrescu A."/>
            <person name="Morin R.D."/>
            <person name="Yang G."/>
            <person name="Stott J.M."/>
            <person name="Schein J.E."/>
            <person name="Shin H."/>
            <person name="Smailus D."/>
            <person name="Siddiqui A.S."/>
            <person name="Marra M.A."/>
            <person name="Jones S.J.M."/>
            <person name="Holt R."/>
            <person name="Brinkman F.S.L."/>
            <person name="Miyauchi K."/>
            <person name="Fukuda M."/>
            <person name="Davies J.E."/>
            <person name="Mohn W.W."/>
            <person name="Eltis L.D."/>
        </authorList>
    </citation>
    <scope>NUCLEOTIDE SEQUENCE [LARGE SCALE GENOMIC DNA]</scope>
    <source>
        <strain evidence="3">RHA1</strain>
    </source>
</reference>
<protein>
    <submittedName>
        <fullName evidence="2">Uncharacterized protein</fullName>
    </submittedName>
</protein>
<evidence type="ECO:0000313" key="2">
    <source>
        <dbReference type="EMBL" id="ABG99642.1"/>
    </source>
</evidence>